<dbReference type="PROSITE" id="PS00232">
    <property type="entry name" value="CADHERIN_1"/>
    <property type="match status" value="3"/>
</dbReference>
<evidence type="ECO:0000313" key="10">
    <source>
        <dbReference type="Proteomes" id="UP000694865"/>
    </source>
</evidence>
<evidence type="ECO:0000259" key="9">
    <source>
        <dbReference type="PROSITE" id="PS50268"/>
    </source>
</evidence>
<dbReference type="InterPro" id="IPR002126">
    <property type="entry name" value="Cadherin-like_dom"/>
</dbReference>
<evidence type="ECO:0000256" key="1">
    <source>
        <dbReference type="ARBA" id="ARBA00004370"/>
    </source>
</evidence>
<dbReference type="InterPro" id="IPR020894">
    <property type="entry name" value="Cadherin_CS"/>
</dbReference>
<keyword evidence="4 8" id="KW-0106">Calcium</keyword>
<dbReference type="GeneID" id="102806119"/>
<dbReference type="RefSeq" id="XP_006825064.1">
    <property type="nucleotide sequence ID" value="XM_006825001.1"/>
</dbReference>
<dbReference type="PRINTS" id="PR00205">
    <property type="entry name" value="CADHERIN"/>
</dbReference>
<dbReference type="Gene3D" id="2.60.40.60">
    <property type="entry name" value="Cadherins"/>
    <property type="match status" value="4"/>
</dbReference>
<evidence type="ECO:0000256" key="6">
    <source>
        <dbReference type="ARBA" id="ARBA00022989"/>
    </source>
</evidence>
<dbReference type="Proteomes" id="UP000694865">
    <property type="component" value="Unplaced"/>
</dbReference>
<dbReference type="SUPFAM" id="SSF49313">
    <property type="entry name" value="Cadherin-like"/>
    <property type="match status" value="4"/>
</dbReference>
<keyword evidence="5" id="KW-0130">Cell adhesion</keyword>
<dbReference type="InterPro" id="IPR015919">
    <property type="entry name" value="Cadherin-like_sf"/>
</dbReference>
<feature type="domain" description="Cadherin" evidence="9">
    <location>
        <begin position="59"/>
        <end position="167"/>
    </location>
</feature>
<keyword evidence="6" id="KW-1133">Transmembrane helix</keyword>
<reference evidence="11" key="1">
    <citation type="submission" date="2025-08" db="UniProtKB">
        <authorList>
            <consortium name="RefSeq"/>
        </authorList>
    </citation>
    <scope>IDENTIFICATION</scope>
    <source>
        <tissue evidence="11">Testes</tissue>
    </source>
</reference>
<gene>
    <name evidence="11" type="primary">LOC102806119</name>
</gene>
<evidence type="ECO:0000256" key="4">
    <source>
        <dbReference type="ARBA" id="ARBA00022837"/>
    </source>
</evidence>
<evidence type="ECO:0000256" key="5">
    <source>
        <dbReference type="ARBA" id="ARBA00022889"/>
    </source>
</evidence>
<dbReference type="CDD" id="cd11304">
    <property type="entry name" value="Cadherin_repeat"/>
    <property type="match status" value="4"/>
</dbReference>
<comment type="subcellular location">
    <subcellularLocation>
        <location evidence="1">Membrane</location>
    </subcellularLocation>
</comment>
<organism evidence="10 11">
    <name type="scientific">Saccoglossus kowalevskii</name>
    <name type="common">Acorn worm</name>
    <dbReference type="NCBI Taxonomy" id="10224"/>
    <lineage>
        <taxon>Eukaryota</taxon>
        <taxon>Metazoa</taxon>
        <taxon>Hemichordata</taxon>
        <taxon>Enteropneusta</taxon>
        <taxon>Harrimaniidae</taxon>
        <taxon>Saccoglossus</taxon>
    </lineage>
</organism>
<feature type="non-terminal residue" evidence="11">
    <location>
        <position position="321"/>
    </location>
</feature>
<protein>
    <submittedName>
        <fullName evidence="11">Protocadherin-like wing polarity protein stan-like</fullName>
    </submittedName>
</protein>
<dbReference type="PROSITE" id="PS50268">
    <property type="entry name" value="CADHERIN_2"/>
    <property type="match status" value="4"/>
</dbReference>
<dbReference type="PANTHER" id="PTHR24025:SF31">
    <property type="entry name" value="NEURAL-CADHERIN"/>
    <property type="match status" value="1"/>
</dbReference>
<keyword evidence="10" id="KW-1185">Reference proteome</keyword>
<dbReference type="Pfam" id="PF00028">
    <property type="entry name" value="Cadherin"/>
    <property type="match status" value="2"/>
</dbReference>
<dbReference type="InterPro" id="IPR050971">
    <property type="entry name" value="Cadherin-domain_protein"/>
</dbReference>
<evidence type="ECO:0000313" key="11">
    <source>
        <dbReference type="RefSeq" id="XP_006825064.1"/>
    </source>
</evidence>
<dbReference type="SMART" id="SM00112">
    <property type="entry name" value="CA"/>
    <property type="match status" value="3"/>
</dbReference>
<feature type="domain" description="Cadherin" evidence="9">
    <location>
        <begin position="168"/>
        <end position="271"/>
    </location>
</feature>
<evidence type="ECO:0000256" key="3">
    <source>
        <dbReference type="ARBA" id="ARBA00022737"/>
    </source>
</evidence>
<accession>A0ABM0MYH3</accession>
<name>A0ABM0MYH3_SACKO</name>
<keyword evidence="7" id="KW-0472">Membrane</keyword>
<feature type="domain" description="Cadherin" evidence="9">
    <location>
        <begin position="6"/>
        <end position="58"/>
    </location>
</feature>
<keyword evidence="2" id="KW-0812">Transmembrane</keyword>
<dbReference type="PANTHER" id="PTHR24025">
    <property type="entry name" value="DESMOGLEIN FAMILY MEMBER"/>
    <property type="match status" value="1"/>
</dbReference>
<keyword evidence="3" id="KW-0677">Repeat</keyword>
<sequence>MALIGGDILTNRRLDFDDVNNRRYEFEALAVDQGEPGLTSTASIKIQLVDINDNAPIFTEPVYYGNVDENAETGTTVIMKRYIETTDADAGRNADVFYTLTGNYSDQFHIDANTGIITTTNDDATAILDREEISLYHLVVTAHDGAHNSTVPINITVNDVNDNAPLFEEAVYHFNVSEDATVGTTVGLVVAQDMDTGINSRLTYFLVGGSDGKFAVDPVSGAVFVLSHLDRDTTGSYTIILSVTDGGDDIFSDFTEADIQILDVNDNAPTFDSDNYLADVEEELPSGTYVFTVTATDPDAGSNGDVMYSLNTDDFVVNQTT</sequence>
<evidence type="ECO:0000256" key="7">
    <source>
        <dbReference type="ARBA" id="ARBA00023136"/>
    </source>
</evidence>
<proteinExistence type="predicted"/>
<evidence type="ECO:0000256" key="8">
    <source>
        <dbReference type="PROSITE-ProRule" id="PRU00043"/>
    </source>
</evidence>
<evidence type="ECO:0000256" key="2">
    <source>
        <dbReference type="ARBA" id="ARBA00022692"/>
    </source>
</evidence>
<feature type="domain" description="Cadherin" evidence="9">
    <location>
        <begin position="272"/>
        <end position="310"/>
    </location>
</feature>